<feature type="transmembrane region" description="Helical" evidence="6">
    <location>
        <begin position="298"/>
        <end position="319"/>
    </location>
</feature>
<dbReference type="EMBL" id="AJ248286">
    <property type="protein sequence ID" value="CAB49885.1"/>
    <property type="molecule type" value="Genomic_DNA"/>
</dbReference>
<gene>
    <name evidence="7" type="ordered locus">PAB0655</name>
</gene>
<organism evidence="7 9">
    <name type="scientific">Pyrococcus abyssi (strain GE5 / Orsay)</name>
    <dbReference type="NCBI Taxonomy" id="272844"/>
    <lineage>
        <taxon>Archaea</taxon>
        <taxon>Methanobacteriati</taxon>
        <taxon>Methanobacteriota</taxon>
        <taxon>Thermococci</taxon>
        <taxon>Thermococcales</taxon>
        <taxon>Thermococcaceae</taxon>
        <taxon>Pyrococcus</taxon>
    </lineage>
</organism>
<feature type="transmembrane region" description="Helical" evidence="6">
    <location>
        <begin position="331"/>
        <end position="350"/>
    </location>
</feature>
<evidence type="ECO:0000256" key="3">
    <source>
        <dbReference type="ARBA" id="ARBA00022692"/>
    </source>
</evidence>
<dbReference type="PATRIC" id="fig|272844.11.peg.1029"/>
<proteinExistence type="predicted"/>
<evidence type="ECO:0000313" key="7">
    <source>
        <dbReference type="EMBL" id="CAB49885.1"/>
    </source>
</evidence>
<evidence type="ECO:0008006" key="11">
    <source>
        <dbReference type="Google" id="ProtNLM"/>
    </source>
</evidence>
<evidence type="ECO:0000256" key="2">
    <source>
        <dbReference type="ARBA" id="ARBA00022475"/>
    </source>
</evidence>
<accession>Q9V021</accession>
<dbReference type="PIR" id="H75072">
    <property type="entry name" value="H75072"/>
</dbReference>
<dbReference type="HOGENOM" id="CLU_707168_0_0_2"/>
<feature type="transmembrane region" description="Helical" evidence="6">
    <location>
        <begin position="356"/>
        <end position="375"/>
    </location>
</feature>
<evidence type="ECO:0000256" key="5">
    <source>
        <dbReference type="ARBA" id="ARBA00023136"/>
    </source>
</evidence>
<evidence type="ECO:0000256" key="6">
    <source>
        <dbReference type="SAM" id="Phobius"/>
    </source>
</evidence>
<reference evidence="7" key="1">
    <citation type="submission" date="1999-07" db="EMBL/GenBank/DDBJ databases">
        <authorList>
            <person name="Genoscope"/>
        </authorList>
    </citation>
    <scope>NUCLEOTIDE SEQUENCE</scope>
    <source>
        <strain evidence="7">Orsay</strain>
    </source>
</reference>
<feature type="transmembrane region" description="Helical" evidence="6">
    <location>
        <begin position="130"/>
        <end position="148"/>
    </location>
</feature>
<evidence type="ECO:0000313" key="8">
    <source>
        <dbReference type="EMBL" id="CCE70383.1"/>
    </source>
</evidence>
<dbReference type="PANTHER" id="PTHR30250">
    <property type="entry name" value="PST FAMILY PREDICTED COLANIC ACID TRANSPORTER"/>
    <property type="match status" value="1"/>
</dbReference>
<keyword evidence="9" id="KW-1185">Reference proteome</keyword>
<feature type="transmembrane region" description="Helical" evidence="6">
    <location>
        <begin position="264"/>
        <end position="286"/>
    </location>
</feature>
<evidence type="ECO:0000313" key="9">
    <source>
        <dbReference type="Proteomes" id="UP000000810"/>
    </source>
</evidence>
<dbReference type="AlphaFoldDB" id="Q9V021"/>
<dbReference type="GO" id="GO:0005886">
    <property type="term" value="C:plasma membrane"/>
    <property type="evidence" value="ECO:0007669"/>
    <property type="project" value="UniProtKB-SubCell"/>
</dbReference>
<keyword evidence="4 6" id="KW-1133">Transmembrane helix</keyword>
<reference evidence="7" key="2">
    <citation type="journal article" date="2000" name="J. Mol. Biol.">
        <title>Archaeal homologs of eukaryotic methylation guide small nucleolar RNAs: lessons from the Pyrococcus genomes.</title>
        <authorList>
            <person name="Gaspin C."/>
            <person name="Cavaille J."/>
            <person name="Erauso G."/>
        </authorList>
    </citation>
    <scope>NUCLEOTIDE SEQUENCE</scope>
    <source>
        <strain evidence="7">Orsay</strain>
    </source>
</reference>
<keyword evidence="3 6" id="KW-0812">Transmembrane</keyword>
<evidence type="ECO:0000313" key="10">
    <source>
        <dbReference type="Proteomes" id="UP000009139"/>
    </source>
</evidence>
<dbReference type="eggNOG" id="arCOG05806">
    <property type="taxonomic scope" value="Archaea"/>
</dbReference>
<dbReference type="Proteomes" id="UP000000810">
    <property type="component" value="Chromosome"/>
</dbReference>
<feature type="transmembrane region" description="Helical" evidence="6">
    <location>
        <begin position="6"/>
        <end position="28"/>
    </location>
</feature>
<feature type="transmembrane region" description="Helical" evidence="6">
    <location>
        <begin position="154"/>
        <end position="171"/>
    </location>
</feature>
<comment type="subcellular location">
    <subcellularLocation>
        <location evidence="1">Cell membrane</location>
        <topology evidence="1">Multi-pass membrane protein</topology>
    </subcellularLocation>
</comment>
<dbReference type="PANTHER" id="PTHR30250:SF11">
    <property type="entry name" value="O-ANTIGEN TRANSPORTER-RELATED"/>
    <property type="match status" value="1"/>
</dbReference>
<dbReference type="RefSeq" id="WP_010868094.1">
    <property type="nucleotide sequence ID" value="NC_000868.1"/>
</dbReference>
<dbReference type="EMBL" id="HE613800">
    <property type="protein sequence ID" value="CCE70383.1"/>
    <property type="molecule type" value="Genomic_DNA"/>
</dbReference>
<reference evidence="7" key="3">
    <citation type="journal article" date="2001" name="Genome Res.">
        <title>Genome evolution at the genus level: comparison of three complete genomes of hyperthermophilic archaea.</title>
        <authorList>
            <person name="Lecompte O."/>
            <person name="Ripp R."/>
            <person name="Puzos-Barbe V."/>
            <person name="Duprat S."/>
            <person name="Heilig R."/>
            <person name="Dietrich J."/>
            <person name="Thierry J.C."/>
            <person name="Poch O."/>
        </authorList>
    </citation>
    <scope>NUCLEOTIDE SEQUENCE</scope>
    <source>
        <strain evidence="7">Orsay</strain>
    </source>
</reference>
<feature type="transmembrane region" description="Helical" evidence="6">
    <location>
        <begin position="382"/>
        <end position="401"/>
    </location>
</feature>
<evidence type="ECO:0000256" key="1">
    <source>
        <dbReference type="ARBA" id="ARBA00004651"/>
    </source>
</evidence>
<dbReference type="KEGG" id="pab:PAB0655"/>
<feature type="transmembrane region" description="Helical" evidence="6">
    <location>
        <begin position="40"/>
        <end position="64"/>
    </location>
</feature>
<feature type="transmembrane region" description="Helical" evidence="6">
    <location>
        <begin position="192"/>
        <end position="211"/>
    </location>
</feature>
<dbReference type="OrthoDB" id="86271at2157"/>
<feature type="transmembrane region" description="Helical" evidence="6">
    <location>
        <begin position="223"/>
        <end position="252"/>
    </location>
</feature>
<dbReference type="Proteomes" id="UP000009139">
    <property type="component" value="Chromosome"/>
</dbReference>
<keyword evidence="5 6" id="KW-0472">Membrane</keyword>
<feature type="transmembrane region" description="Helical" evidence="6">
    <location>
        <begin position="84"/>
        <end position="109"/>
    </location>
</feature>
<evidence type="ECO:0000256" key="4">
    <source>
        <dbReference type="ARBA" id="ARBA00022989"/>
    </source>
</evidence>
<reference evidence="7 9" key="4">
    <citation type="journal article" date="2003" name="Mol. Microbiol.">
        <title>An integrated analysis of the genome of the hyperthermophilic archaeon Pyrococcus abyssi.</title>
        <authorList>
            <person name="Cohen G."/>
            <person name="Barbe V."/>
            <person name="Flament D."/>
            <person name="Galperin M."/>
            <person name="Heilig R."/>
            <person name="Ripp R."/>
            <person name="Lecompte O."/>
            <person name="Prieur D."/>
            <person name="Poch O."/>
            <person name="Quellerou J."/>
            <person name="Thierry J.C."/>
            <person name="Van der Oost J."/>
            <person name="Weissenbach J."/>
            <person name="Zivanovic Y."/>
            <person name="Forterre P."/>
        </authorList>
    </citation>
    <scope>NUCLEOTIDE SEQUENCE [LARGE SCALE GENOMIC DNA]</scope>
    <source>
        <strain evidence="9">GE5 / Orsay</strain>
        <strain evidence="7">Orsay</strain>
    </source>
</reference>
<keyword evidence="2" id="KW-1003">Cell membrane</keyword>
<dbReference type="InterPro" id="IPR050833">
    <property type="entry name" value="Poly_Biosynth_Transport"/>
</dbReference>
<dbReference type="STRING" id="272844.PAB0655"/>
<sequence>MSKRDVILRHSVASIIALALFGGSRFLYNIIISRKFGLNVLGSVNSLISQAFLIAGFLAFFSVGLGKYTAEFLGRGEKEKVKSIASLSFMSPLLGLSLIPLNPGLAILATLRAIQLTLRSFIYGMHKGEFYAYLVFLGFLGFLLGFAFDDPLAPYYLLLGAVSVAGVLLLLKWNLLGRPRKGEGIILLRYSWWAFLGSIAGIFLIQGPYFMTEKLSSQEEAGLISAILSTSFLLSYLPQIVQSAIVPIFAYDFGKGELSYSRKLATLAVEVLSTLTGITVFLMLIFQPLIEGIFRVKFGSLLLPALIAVEIYIAYNPLINLLSATKFIKNSALYALTGSLVSLILWIALIPTHGSFGTLIGLVIGYSTVFILVLLKVHKEFAISFNVALTLVLAIGLQVLGKVTNPILGLLIFTIIKGKRIMLFLRDIRSL</sequence>
<name>Q9V021_PYRAB</name>
<protein>
    <recommendedName>
        <fullName evidence="11">Polysaccharide biosynthesis protein C-terminal domain-containing protein</fullName>
    </recommendedName>
</protein>
<reference evidence="8 10" key="5">
    <citation type="journal article" date="2012" name="Curr. Microbiol.">
        <title>Re-annotation of two hyperthermophilic archaea Pyrococcus abyssi GE5 and Pyrococcus furiosus DSM 3638.</title>
        <authorList>
            <person name="Gao J."/>
            <person name="Wang J."/>
        </authorList>
    </citation>
    <scope>GENOME REANNOTATION</scope>
    <source>
        <strain evidence="8">GE5</strain>
        <strain evidence="10">GE5 / Orsay</strain>
    </source>
</reference>